<name>A0A917DZ39_9SPHN</name>
<feature type="region of interest" description="Disordered" evidence="1">
    <location>
        <begin position="1"/>
        <end position="21"/>
    </location>
</feature>
<protein>
    <submittedName>
        <fullName evidence="2">Uncharacterized protein</fullName>
    </submittedName>
</protein>
<comment type="caution">
    <text evidence="2">The sequence shown here is derived from an EMBL/GenBank/DDBJ whole genome shotgun (WGS) entry which is preliminary data.</text>
</comment>
<feature type="compositionally biased region" description="Low complexity" evidence="1">
    <location>
        <begin position="312"/>
        <end position="321"/>
    </location>
</feature>
<dbReference type="Proteomes" id="UP000612349">
    <property type="component" value="Unassembled WGS sequence"/>
</dbReference>
<dbReference type="RefSeq" id="WP_066769494.1">
    <property type="nucleotide sequence ID" value="NZ_BMIP01000011.1"/>
</dbReference>
<reference evidence="2" key="2">
    <citation type="submission" date="2020-09" db="EMBL/GenBank/DDBJ databases">
        <authorList>
            <person name="Sun Q."/>
            <person name="Zhou Y."/>
        </authorList>
    </citation>
    <scope>NUCLEOTIDE SEQUENCE</scope>
    <source>
        <strain evidence="2">CGMCC 1.15360</strain>
    </source>
</reference>
<evidence type="ECO:0000313" key="3">
    <source>
        <dbReference type="Proteomes" id="UP000612349"/>
    </source>
</evidence>
<reference evidence="2" key="1">
    <citation type="journal article" date="2014" name="Int. J. Syst. Evol. Microbiol.">
        <title>Complete genome sequence of Corynebacterium casei LMG S-19264T (=DSM 44701T), isolated from a smear-ripened cheese.</title>
        <authorList>
            <consortium name="US DOE Joint Genome Institute (JGI-PGF)"/>
            <person name="Walter F."/>
            <person name="Albersmeier A."/>
            <person name="Kalinowski J."/>
            <person name="Ruckert C."/>
        </authorList>
    </citation>
    <scope>NUCLEOTIDE SEQUENCE</scope>
    <source>
        <strain evidence="2">CGMCC 1.15360</strain>
    </source>
</reference>
<proteinExistence type="predicted"/>
<evidence type="ECO:0000256" key="1">
    <source>
        <dbReference type="SAM" id="MobiDB-lite"/>
    </source>
</evidence>
<dbReference type="AlphaFoldDB" id="A0A917DZ39"/>
<organism evidence="2 3">
    <name type="scientific">Croceicoccus mobilis</name>
    <dbReference type="NCBI Taxonomy" id="1703339"/>
    <lineage>
        <taxon>Bacteria</taxon>
        <taxon>Pseudomonadati</taxon>
        <taxon>Pseudomonadota</taxon>
        <taxon>Alphaproteobacteria</taxon>
        <taxon>Sphingomonadales</taxon>
        <taxon>Erythrobacteraceae</taxon>
        <taxon>Croceicoccus</taxon>
    </lineage>
</organism>
<feature type="compositionally biased region" description="Basic and acidic residues" evidence="1">
    <location>
        <begin position="323"/>
        <end position="346"/>
    </location>
</feature>
<feature type="compositionally biased region" description="Polar residues" evidence="1">
    <location>
        <begin position="1"/>
        <end position="15"/>
    </location>
</feature>
<accession>A0A917DZ39</accession>
<dbReference type="OrthoDB" id="7488837at2"/>
<evidence type="ECO:0000313" key="2">
    <source>
        <dbReference type="EMBL" id="GGD82240.1"/>
    </source>
</evidence>
<sequence length="472" mass="51293">MSIANFDQNQSGQPRQNEDAKSLSDILGKLPCPQIPTDVELPRSKLPNDAALATYEARILQIQRTLQPLGNQQRGQAMRGRVIRALSYLQSRTLVTTSVPRSIFTKTYQLALFCAPDVDWAAKSGPIIGASDRKIREVLGIEHKAGRALDTIRRHGMIVPFNPRANGHRRYRPACGNAPATGSGFSLLPLCLAIDDLESLVERERSIARERSQLPTEIRSLICAARRLLKPFRGAAWADELADALNALAKRKENATAAETLTAIRDDADSLLADVEGAVGNLSSETSIAQPSGEQLSSLVDTEAPDHNTGNLSSLDSSSGLAEGRRTDRGSTHQTDHRAEAQRKGLEAEAADTFGIERSGFAWHETSRIFPFSSGMFSFEPRPTLDHTHLLGASLQVTQRTTATIIGQLGLEAATIALLVAGQHFADGEITVSTEAYLKGMMKKARKGDLNLGHTIFGRREKTVKPKPSIPN</sequence>
<gene>
    <name evidence="2" type="ORF">GCM10010990_35290</name>
</gene>
<dbReference type="EMBL" id="BMIP01000011">
    <property type="protein sequence ID" value="GGD82240.1"/>
    <property type="molecule type" value="Genomic_DNA"/>
</dbReference>
<keyword evidence="3" id="KW-1185">Reference proteome</keyword>
<feature type="region of interest" description="Disordered" evidence="1">
    <location>
        <begin position="301"/>
        <end position="346"/>
    </location>
</feature>